<organism evidence="4 5">
    <name type="scientific">Rubroshorea leprosula</name>
    <dbReference type="NCBI Taxonomy" id="152421"/>
    <lineage>
        <taxon>Eukaryota</taxon>
        <taxon>Viridiplantae</taxon>
        <taxon>Streptophyta</taxon>
        <taxon>Embryophyta</taxon>
        <taxon>Tracheophyta</taxon>
        <taxon>Spermatophyta</taxon>
        <taxon>Magnoliopsida</taxon>
        <taxon>eudicotyledons</taxon>
        <taxon>Gunneridae</taxon>
        <taxon>Pentapetalae</taxon>
        <taxon>rosids</taxon>
        <taxon>malvids</taxon>
        <taxon>Malvales</taxon>
        <taxon>Dipterocarpaceae</taxon>
        <taxon>Rubroshorea</taxon>
    </lineage>
</organism>
<comment type="similarity">
    <text evidence="1">Belongs to the plant acyltransferase family.</text>
</comment>
<dbReference type="PANTHER" id="PTHR31623:SF17">
    <property type="entry name" value="F21J9.9"/>
    <property type="match status" value="1"/>
</dbReference>
<gene>
    <name evidence="4" type="ORF">SLEP1_g11172</name>
</gene>
<comment type="caution">
    <text evidence="4">The sequence shown here is derived from an EMBL/GenBank/DDBJ whole genome shotgun (WGS) entry which is preliminary data.</text>
</comment>
<dbReference type="PANTHER" id="PTHR31623">
    <property type="entry name" value="F21J9.9"/>
    <property type="match status" value="1"/>
</dbReference>
<sequence>MADTHTITFDVRIKEIIKPSSLQLLLTSKVASFPFLTRIKENAWVECNDDGNNYIEVQVNCSFSNFLQQPKLELLRKFFLMIIQRFLEPLLTKVLDAGSSDAFVRSWATIYKGDPTCLFPPDFTRALSLFSLFDQLPLQVVKVTDPNCKCAMRRFVFHSSKIAEIKAKAASESVKHPSGVEGVTALIWKYAVAASRSNSGSSKPSSIYQPVNLRRKIVLENAMGNHLWLMVCTYWRWRDSIIRLGQST</sequence>
<keyword evidence="5" id="KW-1185">Reference proteome</keyword>
<protein>
    <submittedName>
        <fullName evidence="4">Uncharacterized protein</fullName>
    </submittedName>
</protein>
<proteinExistence type="inferred from homology"/>
<dbReference type="Proteomes" id="UP001054252">
    <property type="component" value="Unassembled WGS sequence"/>
</dbReference>
<dbReference type="Pfam" id="PF02458">
    <property type="entry name" value="Transferase"/>
    <property type="match status" value="1"/>
</dbReference>
<keyword evidence="3" id="KW-0012">Acyltransferase</keyword>
<evidence type="ECO:0000313" key="5">
    <source>
        <dbReference type="Proteomes" id="UP001054252"/>
    </source>
</evidence>
<name>A0AAV5IG92_9ROSI</name>
<reference evidence="4 5" key="1">
    <citation type="journal article" date="2021" name="Commun. Biol.">
        <title>The genome of Shorea leprosula (Dipterocarpaceae) highlights the ecological relevance of drought in aseasonal tropical rainforests.</title>
        <authorList>
            <person name="Ng K.K.S."/>
            <person name="Kobayashi M.J."/>
            <person name="Fawcett J.A."/>
            <person name="Hatakeyama M."/>
            <person name="Paape T."/>
            <person name="Ng C.H."/>
            <person name="Ang C.C."/>
            <person name="Tnah L.H."/>
            <person name="Lee C.T."/>
            <person name="Nishiyama T."/>
            <person name="Sese J."/>
            <person name="O'Brien M.J."/>
            <person name="Copetti D."/>
            <person name="Mohd Noor M.I."/>
            <person name="Ong R.C."/>
            <person name="Putra M."/>
            <person name="Sireger I.Z."/>
            <person name="Indrioko S."/>
            <person name="Kosugi Y."/>
            <person name="Izuno A."/>
            <person name="Isagi Y."/>
            <person name="Lee S.L."/>
            <person name="Shimizu K.K."/>
        </authorList>
    </citation>
    <scope>NUCLEOTIDE SEQUENCE [LARGE SCALE GENOMIC DNA]</scope>
    <source>
        <strain evidence="4">214</strain>
    </source>
</reference>
<evidence type="ECO:0000256" key="1">
    <source>
        <dbReference type="ARBA" id="ARBA00009861"/>
    </source>
</evidence>
<dbReference type="AlphaFoldDB" id="A0AAV5IG92"/>
<evidence type="ECO:0000313" key="4">
    <source>
        <dbReference type="EMBL" id="GKU98135.1"/>
    </source>
</evidence>
<dbReference type="Gene3D" id="3.30.559.10">
    <property type="entry name" value="Chloramphenicol acetyltransferase-like domain"/>
    <property type="match status" value="2"/>
</dbReference>
<dbReference type="EMBL" id="BPVZ01000012">
    <property type="protein sequence ID" value="GKU98135.1"/>
    <property type="molecule type" value="Genomic_DNA"/>
</dbReference>
<accession>A0AAV5IG92</accession>
<dbReference type="GO" id="GO:0016746">
    <property type="term" value="F:acyltransferase activity"/>
    <property type="evidence" value="ECO:0007669"/>
    <property type="project" value="UniProtKB-KW"/>
</dbReference>
<evidence type="ECO:0000256" key="3">
    <source>
        <dbReference type="ARBA" id="ARBA00023315"/>
    </source>
</evidence>
<evidence type="ECO:0000256" key="2">
    <source>
        <dbReference type="ARBA" id="ARBA00022679"/>
    </source>
</evidence>
<dbReference type="InterPro" id="IPR023213">
    <property type="entry name" value="CAT-like_dom_sf"/>
</dbReference>
<keyword evidence="2" id="KW-0808">Transferase</keyword>